<dbReference type="Pfam" id="PF05226">
    <property type="entry name" value="CHASE2"/>
    <property type="match status" value="1"/>
</dbReference>
<feature type="domain" description="CHASE2" evidence="1">
    <location>
        <begin position="15"/>
        <end position="170"/>
    </location>
</feature>
<name>A0A382KQG7_9ZZZZ</name>
<proteinExistence type="predicted"/>
<dbReference type="AlphaFoldDB" id="A0A382KQG7"/>
<dbReference type="EMBL" id="UINC01082172">
    <property type="protein sequence ID" value="SVC26700.1"/>
    <property type="molecule type" value="Genomic_DNA"/>
</dbReference>
<evidence type="ECO:0000259" key="1">
    <source>
        <dbReference type="Pfam" id="PF05226"/>
    </source>
</evidence>
<organism evidence="2">
    <name type="scientific">marine metagenome</name>
    <dbReference type="NCBI Taxonomy" id="408172"/>
    <lineage>
        <taxon>unclassified sequences</taxon>
        <taxon>metagenomes</taxon>
        <taxon>ecological metagenomes</taxon>
    </lineage>
</organism>
<gene>
    <name evidence="2" type="ORF">METZ01_LOCUS279554</name>
</gene>
<evidence type="ECO:0000313" key="2">
    <source>
        <dbReference type="EMBL" id="SVC26700.1"/>
    </source>
</evidence>
<reference evidence="2" key="1">
    <citation type="submission" date="2018-05" db="EMBL/GenBank/DDBJ databases">
        <authorList>
            <person name="Lanie J.A."/>
            <person name="Ng W.-L."/>
            <person name="Kazmierczak K.M."/>
            <person name="Andrzejewski T.M."/>
            <person name="Davidsen T.M."/>
            <person name="Wayne K.J."/>
            <person name="Tettelin H."/>
            <person name="Glass J.I."/>
            <person name="Rusch D."/>
            <person name="Podicherti R."/>
            <person name="Tsui H.-C.T."/>
            <person name="Winkler M.E."/>
        </authorList>
    </citation>
    <scope>NUCLEOTIDE SEQUENCE</scope>
</reference>
<sequence>MKKILSHWTIAFVTLLVLTYIGLQDPWAKEILRLKSFDYVLQNEVKTPSEAVSIVTIDEQAIEKYGQWPWKRDVLAQLIFDLRNAQTGIIVMPILFSEEDRLGGDDVFCEALTYGTVIAQVGTTQKNTSNAVPRGVAKIGNPLPYLFEWDGMVGPLPQLAECAAGVGVINTAT</sequence>
<protein>
    <recommendedName>
        <fullName evidence="1">CHASE2 domain-containing protein</fullName>
    </recommendedName>
</protein>
<feature type="non-terminal residue" evidence="2">
    <location>
        <position position="173"/>
    </location>
</feature>
<dbReference type="InterPro" id="IPR007890">
    <property type="entry name" value="CHASE2"/>
</dbReference>
<accession>A0A382KQG7</accession>